<name>A0ABD3LZJ0_9STRA</name>
<evidence type="ECO:0008006" key="3">
    <source>
        <dbReference type="Google" id="ProtNLM"/>
    </source>
</evidence>
<sequence>MTIISLSATPPSSDTIADIEEITTFASNNGIKLNFSVRGPGYRGTATALSTPSGSASSSSSSSNDDPPILGYVEGFIRPGGKILHADRMEIFNSKQKMGGTFLGPGLLIAYICFLHGYESGCTTCEFLAIDDAEYQHKRLVRYYGSAGFKAVRYVGENLRDIPDRLVWGGCGTLMTQDISVVLEKWTRIIRRASSSGGMDG</sequence>
<evidence type="ECO:0000313" key="1">
    <source>
        <dbReference type="EMBL" id="KAL3756807.1"/>
    </source>
</evidence>
<dbReference type="PANTHER" id="PTHR36897:SF2">
    <property type="entry name" value="OS10G0350800 PROTEIN"/>
    <property type="match status" value="1"/>
</dbReference>
<dbReference type="Proteomes" id="UP001530293">
    <property type="component" value="Unassembled WGS sequence"/>
</dbReference>
<accession>A0ABD3LZJ0</accession>
<reference evidence="1 2" key="1">
    <citation type="submission" date="2024-10" db="EMBL/GenBank/DDBJ databases">
        <title>Updated reference genomes for cyclostephanoid diatoms.</title>
        <authorList>
            <person name="Roberts W.R."/>
            <person name="Alverson A.J."/>
        </authorList>
    </citation>
    <scope>NUCLEOTIDE SEQUENCE [LARGE SCALE GENOMIC DNA]</scope>
    <source>
        <strain evidence="1 2">AJA232-27</strain>
    </source>
</reference>
<evidence type="ECO:0000313" key="2">
    <source>
        <dbReference type="Proteomes" id="UP001530293"/>
    </source>
</evidence>
<protein>
    <recommendedName>
        <fullName evidence="3">N-acetyltransferase domain-containing protein</fullName>
    </recommendedName>
</protein>
<gene>
    <name evidence="1" type="ORF">ACHAWU_000449</name>
</gene>
<keyword evidence="2" id="KW-1185">Reference proteome</keyword>
<organism evidence="1 2">
    <name type="scientific">Discostella pseudostelligera</name>
    <dbReference type="NCBI Taxonomy" id="259834"/>
    <lineage>
        <taxon>Eukaryota</taxon>
        <taxon>Sar</taxon>
        <taxon>Stramenopiles</taxon>
        <taxon>Ochrophyta</taxon>
        <taxon>Bacillariophyta</taxon>
        <taxon>Coscinodiscophyceae</taxon>
        <taxon>Thalassiosirophycidae</taxon>
        <taxon>Stephanodiscales</taxon>
        <taxon>Stephanodiscaceae</taxon>
        <taxon>Discostella</taxon>
    </lineage>
</organism>
<proteinExistence type="predicted"/>
<dbReference type="EMBL" id="JALLBG020000291">
    <property type="protein sequence ID" value="KAL3756807.1"/>
    <property type="molecule type" value="Genomic_DNA"/>
</dbReference>
<dbReference type="AlphaFoldDB" id="A0ABD3LZJ0"/>
<comment type="caution">
    <text evidence="1">The sequence shown here is derived from an EMBL/GenBank/DDBJ whole genome shotgun (WGS) entry which is preliminary data.</text>
</comment>
<dbReference type="PANTHER" id="PTHR36897">
    <property type="entry name" value="OS10G0351100-LIKE PROTEIN"/>
    <property type="match status" value="1"/>
</dbReference>